<dbReference type="Proteomes" id="UP000799444">
    <property type="component" value="Unassembled WGS sequence"/>
</dbReference>
<feature type="transmembrane region" description="Helical" evidence="2">
    <location>
        <begin position="112"/>
        <end position="136"/>
    </location>
</feature>
<evidence type="ECO:0000313" key="3">
    <source>
        <dbReference type="EMBL" id="KAF2728584.1"/>
    </source>
</evidence>
<protein>
    <submittedName>
        <fullName evidence="3">Uncharacterized protein</fullName>
    </submittedName>
</protein>
<accession>A0A9P4QP98</accession>
<keyword evidence="2" id="KW-0812">Transmembrane</keyword>
<proteinExistence type="predicted"/>
<gene>
    <name evidence="3" type="ORF">EJ04DRAFT_516500</name>
</gene>
<evidence type="ECO:0000256" key="1">
    <source>
        <dbReference type="SAM" id="MobiDB-lite"/>
    </source>
</evidence>
<evidence type="ECO:0000313" key="4">
    <source>
        <dbReference type="Proteomes" id="UP000799444"/>
    </source>
</evidence>
<keyword evidence="4" id="KW-1185">Reference proteome</keyword>
<keyword evidence="2" id="KW-0472">Membrane</keyword>
<dbReference type="OrthoDB" id="5421765at2759"/>
<sequence>MSHEECTTTQEFEFDDPVTVCSQVFDTPETVKNPEATTSRVGGGDAPIDPSDPSSTRPNDRGPLTTVEIATRTSAPTALATETATTVPNGADPTPAASISSSNSSDGVSKGAVAGIAIATAVIGAAIAFLIAFLLFKRKNRRAPAMGKYGGSLPELVALSKPANSYVQVSQVPPPSSTIAAAVPNRTSAASMSNTPAFLAGVLPPAADDRTVAERVGALFLQMQSHVENFYRDVHASVTPSMEGDLARYGVDGVAMVDLLQSSSSPTSAIKHGLIAYVLNITRPEGEQSTLFPQDVIGVAMPAHDPDSNLSSAYILYRRLAVQLHASAISERSNTPSRHSDMREAAEHFSLTFFPWANPQSGDQEKDDDLVQIIKTALDLNLWLYGQPCSYDFVWETTSRRGLVIAPQIVRLSEVSGHVSSRPHVLLEPVVSAD</sequence>
<keyword evidence="2" id="KW-1133">Transmembrane helix</keyword>
<evidence type="ECO:0000256" key="2">
    <source>
        <dbReference type="SAM" id="Phobius"/>
    </source>
</evidence>
<organism evidence="3 4">
    <name type="scientific">Polyplosphaeria fusca</name>
    <dbReference type="NCBI Taxonomy" id="682080"/>
    <lineage>
        <taxon>Eukaryota</taxon>
        <taxon>Fungi</taxon>
        <taxon>Dikarya</taxon>
        <taxon>Ascomycota</taxon>
        <taxon>Pezizomycotina</taxon>
        <taxon>Dothideomycetes</taxon>
        <taxon>Pleosporomycetidae</taxon>
        <taxon>Pleosporales</taxon>
        <taxon>Tetraplosphaeriaceae</taxon>
        <taxon>Polyplosphaeria</taxon>
    </lineage>
</organism>
<feature type="region of interest" description="Disordered" evidence="1">
    <location>
        <begin position="25"/>
        <end position="105"/>
    </location>
</feature>
<comment type="caution">
    <text evidence="3">The sequence shown here is derived from an EMBL/GenBank/DDBJ whole genome shotgun (WGS) entry which is preliminary data.</text>
</comment>
<dbReference type="EMBL" id="ML996274">
    <property type="protein sequence ID" value="KAF2728584.1"/>
    <property type="molecule type" value="Genomic_DNA"/>
</dbReference>
<dbReference type="AlphaFoldDB" id="A0A9P4QP98"/>
<name>A0A9P4QP98_9PLEO</name>
<feature type="compositionally biased region" description="Low complexity" evidence="1">
    <location>
        <begin position="73"/>
        <end position="86"/>
    </location>
</feature>
<reference evidence="3" key="1">
    <citation type="journal article" date="2020" name="Stud. Mycol.">
        <title>101 Dothideomycetes genomes: a test case for predicting lifestyles and emergence of pathogens.</title>
        <authorList>
            <person name="Haridas S."/>
            <person name="Albert R."/>
            <person name="Binder M."/>
            <person name="Bloem J."/>
            <person name="Labutti K."/>
            <person name="Salamov A."/>
            <person name="Andreopoulos B."/>
            <person name="Baker S."/>
            <person name="Barry K."/>
            <person name="Bills G."/>
            <person name="Bluhm B."/>
            <person name="Cannon C."/>
            <person name="Castanera R."/>
            <person name="Culley D."/>
            <person name="Daum C."/>
            <person name="Ezra D."/>
            <person name="Gonzalez J."/>
            <person name="Henrissat B."/>
            <person name="Kuo A."/>
            <person name="Liang C."/>
            <person name="Lipzen A."/>
            <person name="Lutzoni F."/>
            <person name="Magnuson J."/>
            <person name="Mondo S."/>
            <person name="Nolan M."/>
            <person name="Ohm R."/>
            <person name="Pangilinan J."/>
            <person name="Park H.-J."/>
            <person name="Ramirez L."/>
            <person name="Alfaro M."/>
            <person name="Sun H."/>
            <person name="Tritt A."/>
            <person name="Yoshinaga Y."/>
            <person name="Zwiers L.-H."/>
            <person name="Turgeon B."/>
            <person name="Goodwin S."/>
            <person name="Spatafora J."/>
            <person name="Crous P."/>
            <person name="Grigoriev I."/>
        </authorList>
    </citation>
    <scope>NUCLEOTIDE SEQUENCE</scope>
    <source>
        <strain evidence="3">CBS 125425</strain>
    </source>
</reference>